<dbReference type="SUPFAM" id="SSF52343">
    <property type="entry name" value="Ferredoxin reductase-like, C-terminal NADP-linked domain"/>
    <property type="match status" value="1"/>
</dbReference>
<evidence type="ECO:0000256" key="6">
    <source>
        <dbReference type="ARBA" id="ARBA00023002"/>
    </source>
</evidence>
<dbReference type="InterPro" id="IPR000778">
    <property type="entry name" value="Cyt_b245_heavy_chain"/>
</dbReference>
<sequence length="563" mass="64914">MGNWIINNGLTALILVVWMGINIFLFVWFYFFYDLGDQFFYTRHLLGSALAWARAPAAVLNFNCMLILLPVCRNLLSLVRGSFVCCARSMRKQLDKNLSFHKLAAYMIALMTAVHIIAHLLNVEWYNNSRQGVYDKLSTALSNLEDGTNTTYLNPIRKTDMIPTHLMFTTIAGLTGIIITLALILIITSSMEVVRRSYFEVFWYTHHLFIIFFAGLVFHGAGRIVRSQTKTDPPHNYTICKDLSDQWGKIPECPIPQFAGGFPQTWMWVIGPMFLYLCERIVRFIRYTQPVQYRKIVMRPSKVLELQLVKNGFKMDVGQYIFINCPSISQLEWHPFTMTSAPEEDFFSVHIRSAGDWTNKLIEIMEKLPVGAQGPKLGVDGPFGTASEDVFDYEVAMLVGAGIGVTPFASILKSIWYKFKTSDPKLRTRKIYFYWLCRETYAFEWFADLLQVLEREMEERGMGHFLTYKLYLTGWDQSLADFFNVNFDKDTDVVTGLKQKTNIGRPIWIKSLNKFAKKIPRMSVVGTFLCGPVVLAKVLKNRCAKFSDVDPRKTKFYFNMENF</sequence>
<reference evidence="12" key="1">
    <citation type="submission" date="2025-08" db="UniProtKB">
        <authorList>
            <consortium name="Ensembl"/>
        </authorList>
    </citation>
    <scope>IDENTIFICATION</scope>
</reference>
<evidence type="ECO:0000313" key="12">
    <source>
        <dbReference type="Ensembl" id="ENSNMLP00000018727.1"/>
    </source>
</evidence>
<evidence type="ECO:0000256" key="3">
    <source>
        <dbReference type="ARBA" id="ARBA00022692"/>
    </source>
</evidence>
<dbReference type="PROSITE" id="PS51384">
    <property type="entry name" value="FAD_FR"/>
    <property type="match status" value="1"/>
</dbReference>
<evidence type="ECO:0000256" key="1">
    <source>
        <dbReference type="ARBA" id="ARBA00004141"/>
    </source>
</evidence>
<keyword evidence="7" id="KW-0408">Iron</keyword>
<evidence type="ECO:0000256" key="10">
    <source>
        <dbReference type="SAM" id="Phobius"/>
    </source>
</evidence>
<dbReference type="SFLD" id="SFLDG01168">
    <property type="entry name" value="Ferric_reductase_subgroup_(FRE"/>
    <property type="match status" value="1"/>
</dbReference>
<dbReference type="PANTHER" id="PTHR11972:SF203">
    <property type="entry name" value="NADPH OXIDASE 1"/>
    <property type="match status" value="1"/>
</dbReference>
<keyword evidence="3 10" id="KW-0812">Transmembrane</keyword>
<evidence type="ECO:0000256" key="5">
    <source>
        <dbReference type="ARBA" id="ARBA00022989"/>
    </source>
</evidence>
<comment type="catalytic activity">
    <reaction evidence="9">
        <text>NADPH + 2 O2 = 2 superoxide + NADP(+) + H(+)</text>
        <dbReference type="Rhea" id="RHEA:63180"/>
        <dbReference type="ChEBI" id="CHEBI:15378"/>
        <dbReference type="ChEBI" id="CHEBI:15379"/>
        <dbReference type="ChEBI" id="CHEBI:18421"/>
        <dbReference type="ChEBI" id="CHEBI:57783"/>
        <dbReference type="ChEBI" id="CHEBI:58349"/>
    </reaction>
</comment>
<dbReference type="Proteomes" id="UP000694523">
    <property type="component" value="Unplaced"/>
</dbReference>
<keyword evidence="4" id="KW-0479">Metal-binding</keyword>
<feature type="transmembrane region" description="Helical" evidence="10">
    <location>
        <begin position="201"/>
        <end position="221"/>
    </location>
</feature>
<dbReference type="PRINTS" id="PR00466">
    <property type="entry name" value="GP91PHOX"/>
</dbReference>
<name>A0A8C6TCG0_9GOBI</name>
<evidence type="ECO:0000256" key="4">
    <source>
        <dbReference type="ARBA" id="ARBA00022723"/>
    </source>
</evidence>
<evidence type="ECO:0000256" key="7">
    <source>
        <dbReference type="ARBA" id="ARBA00023004"/>
    </source>
</evidence>
<evidence type="ECO:0000259" key="11">
    <source>
        <dbReference type="PROSITE" id="PS51384"/>
    </source>
</evidence>
<evidence type="ECO:0000313" key="13">
    <source>
        <dbReference type="Proteomes" id="UP000694523"/>
    </source>
</evidence>
<feature type="transmembrane region" description="Helical" evidence="10">
    <location>
        <begin position="103"/>
        <end position="121"/>
    </location>
</feature>
<keyword evidence="2" id="KW-0349">Heme</keyword>
<dbReference type="GO" id="GO:0046872">
    <property type="term" value="F:metal ion binding"/>
    <property type="evidence" value="ECO:0007669"/>
    <property type="project" value="UniProtKB-KW"/>
</dbReference>
<dbReference type="Ensembl" id="ENSNMLT00000021063.1">
    <property type="protein sequence ID" value="ENSNMLP00000018727.1"/>
    <property type="gene ID" value="ENSNMLG00000012311.1"/>
</dbReference>
<dbReference type="Gene3D" id="3.40.50.80">
    <property type="entry name" value="Nucleotide-binding domain of ferredoxin-NADP reductase (FNR) module"/>
    <property type="match status" value="1"/>
</dbReference>
<protein>
    <submittedName>
        <fullName evidence="12">NADPH oxidase 1</fullName>
    </submittedName>
</protein>
<dbReference type="InterPro" id="IPR017938">
    <property type="entry name" value="Riboflavin_synthase-like_b-brl"/>
</dbReference>
<organism evidence="12 13">
    <name type="scientific">Neogobius melanostomus</name>
    <name type="common">round goby</name>
    <dbReference type="NCBI Taxonomy" id="47308"/>
    <lineage>
        <taxon>Eukaryota</taxon>
        <taxon>Metazoa</taxon>
        <taxon>Chordata</taxon>
        <taxon>Craniata</taxon>
        <taxon>Vertebrata</taxon>
        <taxon>Euteleostomi</taxon>
        <taxon>Actinopterygii</taxon>
        <taxon>Neopterygii</taxon>
        <taxon>Teleostei</taxon>
        <taxon>Neoteleostei</taxon>
        <taxon>Acanthomorphata</taxon>
        <taxon>Gobiaria</taxon>
        <taxon>Gobiiformes</taxon>
        <taxon>Gobioidei</taxon>
        <taxon>Gobiidae</taxon>
        <taxon>Benthophilinae</taxon>
        <taxon>Neogobiini</taxon>
        <taxon>Neogobius</taxon>
    </lineage>
</organism>
<feature type="transmembrane region" description="Helical" evidence="10">
    <location>
        <begin position="12"/>
        <end position="31"/>
    </location>
</feature>
<keyword evidence="8 10" id="KW-0472">Membrane</keyword>
<evidence type="ECO:0000256" key="8">
    <source>
        <dbReference type="ARBA" id="ARBA00023136"/>
    </source>
</evidence>
<keyword evidence="13" id="KW-1185">Reference proteome</keyword>
<dbReference type="FunFam" id="3.40.50.80:FF:000004">
    <property type="entry name" value="NADPH oxidase isoform 2"/>
    <property type="match status" value="1"/>
</dbReference>
<dbReference type="PANTHER" id="PTHR11972">
    <property type="entry name" value="NADPH OXIDASE"/>
    <property type="match status" value="1"/>
</dbReference>
<dbReference type="Pfam" id="PF08030">
    <property type="entry name" value="NAD_binding_6"/>
    <property type="match status" value="1"/>
</dbReference>
<accession>A0A8C6TCG0</accession>
<dbReference type="InterPro" id="IPR050369">
    <property type="entry name" value="RBOH/FRE"/>
</dbReference>
<keyword evidence="6" id="KW-0560">Oxidoreductase</keyword>
<evidence type="ECO:0000256" key="9">
    <source>
        <dbReference type="ARBA" id="ARBA00049908"/>
    </source>
</evidence>
<dbReference type="Pfam" id="PF01794">
    <property type="entry name" value="Ferric_reduct"/>
    <property type="match status" value="1"/>
</dbReference>
<dbReference type="InterPro" id="IPR013130">
    <property type="entry name" value="Fe3_Rdtase_TM_dom"/>
</dbReference>
<evidence type="ECO:0000256" key="2">
    <source>
        <dbReference type="ARBA" id="ARBA00022617"/>
    </source>
</evidence>
<dbReference type="AlphaFoldDB" id="A0A8C6TCG0"/>
<dbReference type="InterPro" id="IPR013112">
    <property type="entry name" value="FAD-bd_8"/>
</dbReference>
<keyword evidence="5 10" id="KW-1133">Transmembrane helix</keyword>
<comment type="subcellular location">
    <subcellularLocation>
        <location evidence="1">Membrane</location>
        <topology evidence="1">Multi-pass membrane protein</topology>
    </subcellularLocation>
</comment>
<dbReference type="GO" id="GO:0006952">
    <property type="term" value="P:defense response"/>
    <property type="evidence" value="ECO:0007669"/>
    <property type="project" value="TreeGrafter"/>
</dbReference>
<dbReference type="SFLD" id="SFLDG01169">
    <property type="entry name" value="NADPH_oxidase_subgroup_(NOX)"/>
    <property type="match status" value="1"/>
</dbReference>
<feature type="transmembrane region" description="Helical" evidence="10">
    <location>
        <begin position="166"/>
        <end position="189"/>
    </location>
</feature>
<dbReference type="GO" id="GO:0016175">
    <property type="term" value="F:superoxide-generating NAD(P)H oxidase activity"/>
    <property type="evidence" value="ECO:0007669"/>
    <property type="project" value="TreeGrafter"/>
</dbReference>
<dbReference type="Pfam" id="PF08022">
    <property type="entry name" value="FAD_binding_8"/>
    <property type="match status" value="1"/>
</dbReference>
<dbReference type="CDD" id="cd06186">
    <property type="entry name" value="NOX_Duox_like_FAD_NADP"/>
    <property type="match status" value="1"/>
</dbReference>
<proteinExistence type="predicted"/>
<reference evidence="12" key="2">
    <citation type="submission" date="2025-09" db="UniProtKB">
        <authorList>
            <consortium name="Ensembl"/>
        </authorList>
    </citation>
    <scope>IDENTIFICATION</scope>
</reference>
<feature type="domain" description="FAD-binding FR-type" evidence="11">
    <location>
        <begin position="274"/>
        <end position="389"/>
    </location>
</feature>
<feature type="transmembrane region" description="Helical" evidence="10">
    <location>
        <begin position="51"/>
        <end position="72"/>
    </location>
</feature>
<dbReference type="InterPro" id="IPR013121">
    <property type="entry name" value="Fe_red_NAD-bd_6"/>
</dbReference>
<dbReference type="SUPFAM" id="SSF63380">
    <property type="entry name" value="Riboflavin synthase domain-like"/>
    <property type="match status" value="1"/>
</dbReference>
<dbReference type="GO" id="GO:0042554">
    <property type="term" value="P:superoxide anion generation"/>
    <property type="evidence" value="ECO:0007669"/>
    <property type="project" value="TreeGrafter"/>
</dbReference>
<dbReference type="SFLD" id="SFLDS00052">
    <property type="entry name" value="Ferric_Reductase_Domain"/>
    <property type="match status" value="1"/>
</dbReference>
<dbReference type="InterPro" id="IPR017927">
    <property type="entry name" value="FAD-bd_FR_type"/>
</dbReference>
<dbReference type="Gene3D" id="2.40.30.10">
    <property type="entry name" value="Translation factors"/>
    <property type="match status" value="1"/>
</dbReference>
<dbReference type="GO" id="GO:0043020">
    <property type="term" value="C:NADPH oxidase complex"/>
    <property type="evidence" value="ECO:0007669"/>
    <property type="project" value="TreeGrafter"/>
</dbReference>
<dbReference type="InterPro" id="IPR039261">
    <property type="entry name" value="FNR_nucleotide-bd"/>
</dbReference>